<dbReference type="GO" id="GO:0052856">
    <property type="term" value="F:NAD(P)HX epimerase activity"/>
    <property type="evidence" value="ECO:0007669"/>
    <property type="project" value="UniProtKB-UniRule"/>
</dbReference>
<keyword evidence="1" id="KW-0630">Potassium</keyword>
<dbReference type="GO" id="GO:0000166">
    <property type="term" value="F:nucleotide binding"/>
    <property type="evidence" value="ECO:0007669"/>
    <property type="project" value="UniProtKB-KW"/>
</dbReference>
<dbReference type="HAMAP" id="MF_01966">
    <property type="entry name" value="NADHX_epimerase"/>
    <property type="match status" value="1"/>
</dbReference>
<keyword evidence="1 3" id="KW-0413">Isomerase</keyword>
<comment type="catalytic activity">
    <reaction evidence="1">
        <text>(6R)-NADHX = (6S)-NADHX</text>
        <dbReference type="Rhea" id="RHEA:32215"/>
        <dbReference type="ChEBI" id="CHEBI:64074"/>
        <dbReference type="ChEBI" id="CHEBI:64075"/>
        <dbReference type="EC" id="5.1.99.6"/>
    </reaction>
</comment>
<evidence type="ECO:0000313" key="3">
    <source>
        <dbReference type="EMBL" id="RWR46410.1"/>
    </source>
</evidence>
<dbReference type="NCBIfam" id="TIGR00197">
    <property type="entry name" value="yjeF_nterm"/>
    <property type="match status" value="1"/>
</dbReference>
<dbReference type="Gene3D" id="3.40.50.10260">
    <property type="entry name" value="YjeF N-terminal domain"/>
    <property type="match status" value="1"/>
</dbReference>
<feature type="binding site" evidence="1">
    <location>
        <position position="149"/>
    </location>
    <ligand>
        <name>K(+)</name>
        <dbReference type="ChEBI" id="CHEBI:29103"/>
    </ligand>
</feature>
<dbReference type="EMBL" id="SAVB01000019">
    <property type="protein sequence ID" value="RWR46410.1"/>
    <property type="molecule type" value="Genomic_DNA"/>
</dbReference>
<name>A0A443LB46_9RHOB</name>
<evidence type="ECO:0000256" key="1">
    <source>
        <dbReference type="HAMAP-Rule" id="MF_01966"/>
    </source>
</evidence>
<reference evidence="3 4" key="1">
    <citation type="submission" date="2019-01" db="EMBL/GenBank/DDBJ databases">
        <title>Sinorhodobacter populi sp. nov. isolated from the symptomatic bark tissue of Populus euramericana canker.</title>
        <authorList>
            <person name="Xu G."/>
        </authorList>
    </citation>
    <scope>NUCLEOTIDE SEQUENCE [LARGE SCALE GENOMIC DNA]</scope>
    <source>
        <strain evidence="3 4">CCTCC AB2012026</strain>
    </source>
</reference>
<dbReference type="GO" id="GO:0046872">
    <property type="term" value="F:metal ion binding"/>
    <property type="evidence" value="ECO:0007669"/>
    <property type="project" value="UniProtKB-KW"/>
</dbReference>
<gene>
    <name evidence="1" type="primary">nnrE</name>
    <name evidence="3" type="ORF">EOW65_13415</name>
</gene>
<keyword evidence="4" id="KW-1185">Reference proteome</keyword>
<feature type="binding site" evidence="1">
    <location>
        <position position="80"/>
    </location>
    <ligand>
        <name>K(+)</name>
        <dbReference type="ChEBI" id="CHEBI:29103"/>
    </ligand>
</feature>
<comment type="caution">
    <text evidence="3">The sequence shown here is derived from an EMBL/GenBank/DDBJ whole genome shotgun (WGS) entry which is preliminary data.</text>
</comment>
<evidence type="ECO:0000259" key="2">
    <source>
        <dbReference type="PROSITE" id="PS51385"/>
    </source>
</evidence>
<organism evidence="3 4">
    <name type="scientific">Paenirhodobacter ferrireducens</name>
    <dbReference type="NCBI Taxonomy" id="1215032"/>
    <lineage>
        <taxon>Bacteria</taxon>
        <taxon>Pseudomonadati</taxon>
        <taxon>Pseudomonadota</taxon>
        <taxon>Alphaproteobacteria</taxon>
        <taxon>Rhodobacterales</taxon>
        <taxon>Rhodobacter group</taxon>
        <taxon>Paenirhodobacter</taxon>
    </lineage>
</organism>
<dbReference type="PROSITE" id="PS51385">
    <property type="entry name" value="YJEF_N"/>
    <property type="match status" value="1"/>
</dbReference>
<accession>A0A443LB46</accession>
<dbReference type="Pfam" id="PF03853">
    <property type="entry name" value="YjeF_N"/>
    <property type="match status" value="1"/>
</dbReference>
<feature type="binding site" evidence="1">
    <location>
        <position position="191"/>
    </location>
    <ligand>
        <name>K(+)</name>
        <dbReference type="ChEBI" id="CHEBI:29103"/>
    </ligand>
</feature>
<proteinExistence type="inferred from homology"/>
<comment type="function">
    <text evidence="1">Catalyzes the epimerization of the S- and R-forms of NAD(P)HX, a damaged form of NAD(P)H that is a result of enzymatic or heat-dependent hydration. This is a prerequisite for the S-specific NAD(P)H-hydrate dehydratase to allow the repair of both epimers of NAD(P)HX.</text>
</comment>
<feature type="domain" description="YjeF N-terminal" evidence="2">
    <location>
        <begin position="25"/>
        <end position="235"/>
    </location>
</feature>
<comment type="caution">
    <text evidence="1">Lacks conserved residue(s) required for the propagation of feature annotation.</text>
</comment>
<dbReference type="OrthoDB" id="9806925at2"/>
<keyword evidence="1" id="KW-0520">NAD</keyword>
<keyword evidence="1" id="KW-0521">NADP</keyword>
<comment type="catalytic activity">
    <reaction evidence="1">
        <text>(6R)-NADPHX = (6S)-NADPHX</text>
        <dbReference type="Rhea" id="RHEA:32227"/>
        <dbReference type="ChEBI" id="CHEBI:64076"/>
        <dbReference type="ChEBI" id="CHEBI:64077"/>
        <dbReference type="EC" id="5.1.99.6"/>
    </reaction>
</comment>
<dbReference type="Proteomes" id="UP000286594">
    <property type="component" value="Unassembled WGS sequence"/>
</dbReference>
<feature type="binding site" evidence="1">
    <location>
        <begin position="79"/>
        <end position="83"/>
    </location>
    <ligand>
        <name>(6S)-NADPHX</name>
        <dbReference type="ChEBI" id="CHEBI:64076"/>
    </ligand>
</feature>
<protein>
    <recommendedName>
        <fullName evidence="1">NAD(P)H-hydrate epimerase</fullName>
        <ecNumber evidence="1">5.1.99.6</ecNumber>
    </recommendedName>
    <alternativeName>
        <fullName evidence="1">NAD(P)HX epimerase</fullName>
    </alternativeName>
</protein>
<comment type="similarity">
    <text evidence="1">Belongs to the NnrE/AIBP family.</text>
</comment>
<dbReference type="AlphaFoldDB" id="A0A443LB46"/>
<sequence length="235" mass="24149">MWRIIAAKRKQFEGIMAEILTSAQMRAVERAAIEAGRVSGLALMERAGAGVVAAILETWPALAAAAAPPCAVVLCGPGNNGGDGFVVARRLAARGWRVATYLLGTPERLPPDARTNAEAWSAAPTAHALPAAALAAGDWTECRAGVVIDALYGLGFRPPLPAAAAQMLATAGQIVAAHPEGWKRVAIDIPSGLAADAPPQVVPACDLVVTFHLEKPVHPSLRAAGLAVTTVDIGL</sequence>
<dbReference type="InterPro" id="IPR004443">
    <property type="entry name" value="YjeF_N_dom"/>
</dbReference>
<dbReference type="EC" id="5.1.99.6" evidence="1"/>
<feature type="binding site" evidence="1">
    <location>
        <begin position="153"/>
        <end position="159"/>
    </location>
    <ligand>
        <name>(6S)-NADPHX</name>
        <dbReference type="ChEBI" id="CHEBI:64076"/>
    </ligand>
</feature>
<keyword evidence="1" id="KW-0479">Metal-binding</keyword>
<keyword evidence="1" id="KW-0547">Nucleotide-binding</keyword>
<evidence type="ECO:0000313" key="4">
    <source>
        <dbReference type="Proteomes" id="UP000286594"/>
    </source>
</evidence>
<comment type="cofactor">
    <cofactor evidence="1">
        <name>K(+)</name>
        <dbReference type="ChEBI" id="CHEBI:29103"/>
    </cofactor>
    <text evidence="1">Binds 1 potassium ion per subunit.</text>
</comment>
<dbReference type="SUPFAM" id="SSF64153">
    <property type="entry name" value="YjeF N-terminal domain-like"/>
    <property type="match status" value="1"/>
</dbReference>
<feature type="binding site" evidence="1">
    <location>
        <position position="188"/>
    </location>
    <ligand>
        <name>(6S)-NADPHX</name>
        <dbReference type="ChEBI" id="CHEBI:64076"/>
    </ligand>
</feature>
<dbReference type="InterPro" id="IPR036652">
    <property type="entry name" value="YjeF_N_dom_sf"/>
</dbReference>